<dbReference type="OrthoDB" id="9795248at2"/>
<feature type="transmembrane region" description="Helical" evidence="5">
    <location>
        <begin position="146"/>
        <end position="168"/>
    </location>
</feature>
<protein>
    <submittedName>
        <fullName evidence="7">O-antigen biosynthesis protein</fullName>
    </submittedName>
</protein>
<evidence type="ECO:0000256" key="3">
    <source>
        <dbReference type="ARBA" id="ARBA00022989"/>
    </source>
</evidence>
<accession>A0A2S6F1P0</accession>
<evidence type="ECO:0000313" key="7">
    <source>
        <dbReference type="EMBL" id="PPK31354.1"/>
    </source>
</evidence>
<feature type="transmembrane region" description="Helical" evidence="5">
    <location>
        <begin position="200"/>
        <end position="215"/>
    </location>
</feature>
<comment type="caution">
    <text evidence="7">The sequence shown here is derived from an EMBL/GenBank/DDBJ whole genome shotgun (WGS) entry which is preliminary data.</text>
</comment>
<reference evidence="7 8" key="1">
    <citation type="submission" date="2018-02" db="EMBL/GenBank/DDBJ databases">
        <title>Draft genome sequences of four Legionella pneumophila clinical strains isolated in Ontario.</title>
        <authorList>
            <person name="Fortuna A."/>
            <person name="Ramnarine R."/>
            <person name="Li A."/>
            <person name="Frantz C."/>
            <person name="Mallo G."/>
        </authorList>
    </citation>
    <scope>NUCLEOTIDE SEQUENCE [LARGE SCALE GENOMIC DNA]</scope>
    <source>
        <strain evidence="7 8">LG61</strain>
    </source>
</reference>
<sequence length="416" mass="47152">MRLNIMHAKGILLAPFFFILFMFFIPISPTIKSVCFICSLIAVLITPQYRKHIFYAYNTLWGRAAFCLFLFVVIASLWSPAPYSMQWMVIGKYCKLIYLPILATGFINPKVRAWSINSYLAAIFITCVISILKAKNIIVSEDPGEVFYNHIITGFMVALAAYLTGLLAFQNSGWLRVIYIFMMLLTSYQVLFINTGRTGYLVYFILMLLLLIQKLNFKQALAGIILFSGIIALVYHHSPVMQTRIYDLIQDIKLLKQHNKNTSIGYRMQFHHYAKQLMMQHPLIGIGTGGFKYSYLRDIPVPSWGKELTDPHSQYWMTLAEQGLIGLGLLVIFLASLFITSFQLTSSRPILLGVLFSFCIGSISDTILCYSTAGYLLIVMSALCFGELIEKRRVNEVEEDHLAPSSTHTPAAITQS</sequence>
<dbReference type="InterPro" id="IPR007016">
    <property type="entry name" value="O-antigen_ligase-rel_domated"/>
</dbReference>
<feature type="transmembrane region" description="Helical" evidence="5">
    <location>
        <begin position="350"/>
        <end position="383"/>
    </location>
</feature>
<dbReference type="Proteomes" id="UP000239239">
    <property type="component" value="Unassembled WGS sequence"/>
</dbReference>
<dbReference type="EMBL" id="PQWY01000010">
    <property type="protein sequence ID" value="PPK31354.1"/>
    <property type="molecule type" value="Genomic_DNA"/>
</dbReference>
<evidence type="ECO:0000256" key="2">
    <source>
        <dbReference type="ARBA" id="ARBA00022692"/>
    </source>
</evidence>
<gene>
    <name evidence="7" type="ORF">C3928_04780</name>
</gene>
<keyword evidence="4 5" id="KW-0472">Membrane</keyword>
<comment type="subcellular location">
    <subcellularLocation>
        <location evidence="1">Membrane</location>
        <topology evidence="1">Multi-pass membrane protein</topology>
    </subcellularLocation>
</comment>
<evidence type="ECO:0000259" key="6">
    <source>
        <dbReference type="Pfam" id="PF04932"/>
    </source>
</evidence>
<evidence type="ECO:0000256" key="5">
    <source>
        <dbReference type="SAM" id="Phobius"/>
    </source>
</evidence>
<dbReference type="Pfam" id="PF04932">
    <property type="entry name" value="Wzy_C"/>
    <property type="match status" value="1"/>
</dbReference>
<evidence type="ECO:0000313" key="8">
    <source>
        <dbReference type="Proteomes" id="UP000239239"/>
    </source>
</evidence>
<feature type="transmembrane region" description="Helical" evidence="5">
    <location>
        <begin position="221"/>
        <end position="238"/>
    </location>
</feature>
<name>A0A2S6F1P0_LEGPN</name>
<keyword evidence="3 5" id="KW-1133">Transmembrane helix</keyword>
<feature type="domain" description="O-antigen ligase-related" evidence="6">
    <location>
        <begin position="185"/>
        <end position="330"/>
    </location>
</feature>
<dbReference type="InterPro" id="IPR051533">
    <property type="entry name" value="WaaL-like"/>
</dbReference>
<dbReference type="GO" id="GO:0016020">
    <property type="term" value="C:membrane"/>
    <property type="evidence" value="ECO:0007669"/>
    <property type="project" value="UniProtKB-SubCell"/>
</dbReference>
<evidence type="ECO:0000256" key="1">
    <source>
        <dbReference type="ARBA" id="ARBA00004141"/>
    </source>
</evidence>
<keyword evidence="2 5" id="KW-0812">Transmembrane</keyword>
<proteinExistence type="predicted"/>
<feature type="transmembrane region" description="Helical" evidence="5">
    <location>
        <begin position="324"/>
        <end position="344"/>
    </location>
</feature>
<dbReference type="RefSeq" id="WP_071984283.1">
    <property type="nucleotide sequence ID" value="NZ_JADRPP010000003.1"/>
</dbReference>
<feature type="transmembrane region" description="Helical" evidence="5">
    <location>
        <begin position="60"/>
        <end position="78"/>
    </location>
</feature>
<dbReference type="PANTHER" id="PTHR37422:SF13">
    <property type="entry name" value="LIPOPOLYSACCHARIDE BIOSYNTHESIS PROTEIN PA4999-RELATED"/>
    <property type="match status" value="1"/>
</dbReference>
<feature type="transmembrane region" description="Helical" evidence="5">
    <location>
        <begin position="12"/>
        <end position="45"/>
    </location>
</feature>
<dbReference type="AlphaFoldDB" id="A0A2S6F1P0"/>
<evidence type="ECO:0000256" key="4">
    <source>
        <dbReference type="ARBA" id="ARBA00023136"/>
    </source>
</evidence>
<dbReference type="PANTHER" id="PTHR37422">
    <property type="entry name" value="TEICHURONIC ACID BIOSYNTHESIS PROTEIN TUAE"/>
    <property type="match status" value="1"/>
</dbReference>
<organism evidence="7 8">
    <name type="scientific">Legionella pneumophila</name>
    <dbReference type="NCBI Taxonomy" id="446"/>
    <lineage>
        <taxon>Bacteria</taxon>
        <taxon>Pseudomonadati</taxon>
        <taxon>Pseudomonadota</taxon>
        <taxon>Gammaproteobacteria</taxon>
        <taxon>Legionellales</taxon>
        <taxon>Legionellaceae</taxon>
        <taxon>Legionella</taxon>
    </lineage>
</organism>
<feature type="transmembrane region" description="Helical" evidence="5">
    <location>
        <begin position="113"/>
        <end position="134"/>
    </location>
</feature>
<feature type="transmembrane region" description="Helical" evidence="5">
    <location>
        <begin position="90"/>
        <end position="107"/>
    </location>
</feature>